<evidence type="ECO:0000256" key="3">
    <source>
        <dbReference type="ARBA" id="ARBA00022989"/>
    </source>
</evidence>
<evidence type="ECO:0000259" key="6">
    <source>
        <dbReference type="Pfam" id="PF04335"/>
    </source>
</evidence>
<dbReference type="Proteomes" id="UP000295096">
    <property type="component" value="Unassembled WGS sequence"/>
</dbReference>
<organism evidence="7 8">
    <name type="scientific">Dankookia rubra</name>
    <dbReference type="NCBI Taxonomy" id="1442381"/>
    <lineage>
        <taxon>Bacteria</taxon>
        <taxon>Pseudomonadati</taxon>
        <taxon>Pseudomonadota</taxon>
        <taxon>Alphaproteobacteria</taxon>
        <taxon>Acetobacterales</taxon>
        <taxon>Roseomonadaceae</taxon>
        <taxon>Dankookia</taxon>
    </lineage>
</organism>
<keyword evidence="2" id="KW-0812">Transmembrane</keyword>
<dbReference type="OrthoDB" id="597581at2"/>
<evidence type="ECO:0000256" key="5">
    <source>
        <dbReference type="SAM" id="MobiDB-lite"/>
    </source>
</evidence>
<keyword evidence="4" id="KW-0472">Membrane</keyword>
<dbReference type="EMBL" id="SMSJ01000024">
    <property type="protein sequence ID" value="TDH61241.1"/>
    <property type="molecule type" value="Genomic_DNA"/>
</dbReference>
<feature type="domain" description="Bacterial virulence protein VirB8" evidence="6">
    <location>
        <begin position="26"/>
        <end position="229"/>
    </location>
</feature>
<dbReference type="InterPro" id="IPR035658">
    <property type="entry name" value="TrbF"/>
</dbReference>
<comment type="caution">
    <text evidence="7">The sequence shown here is derived from an EMBL/GenBank/DDBJ whole genome shotgun (WGS) entry which is preliminary data.</text>
</comment>
<dbReference type="Pfam" id="PF04335">
    <property type="entry name" value="VirB8"/>
    <property type="match status" value="1"/>
</dbReference>
<dbReference type="AlphaFoldDB" id="A0A4R5QFD0"/>
<comment type="subcellular location">
    <subcellularLocation>
        <location evidence="1">Membrane</location>
        <topology evidence="1">Single-pass membrane protein</topology>
    </subcellularLocation>
</comment>
<accession>A0A4R5QFD0</accession>
<dbReference type="GO" id="GO:0016020">
    <property type="term" value="C:membrane"/>
    <property type="evidence" value="ECO:0007669"/>
    <property type="project" value="UniProtKB-SubCell"/>
</dbReference>
<evidence type="ECO:0000313" key="7">
    <source>
        <dbReference type="EMBL" id="TDH61241.1"/>
    </source>
</evidence>
<reference evidence="7 8" key="1">
    <citation type="journal article" date="2016" name="J. Microbiol.">
        <title>Dankookia rubra gen. nov., sp. nov., an alphaproteobacterium isolated from sediment of a shallow stream.</title>
        <authorList>
            <person name="Kim W.H."/>
            <person name="Kim D.H."/>
            <person name="Kang K."/>
            <person name="Ahn T.Y."/>
        </authorList>
    </citation>
    <scope>NUCLEOTIDE SEQUENCE [LARGE SCALE GENOMIC DNA]</scope>
    <source>
        <strain evidence="7 8">JCM30602</strain>
    </source>
</reference>
<dbReference type="InterPro" id="IPR032710">
    <property type="entry name" value="NTF2-like_dom_sf"/>
</dbReference>
<dbReference type="SUPFAM" id="SSF54427">
    <property type="entry name" value="NTF2-like"/>
    <property type="match status" value="1"/>
</dbReference>
<protein>
    <submittedName>
        <fullName evidence="7">Type IV secretion system protein</fullName>
    </submittedName>
</protein>
<gene>
    <name evidence="7" type="ORF">E2C06_17885</name>
</gene>
<keyword evidence="3" id="KW-1133">Transmembrane helix</keyword>
<dbReference type="RefSeq" id="WP_133289981.1">
    <property type="nucleotide sequence ID" value="NZ_SMSJ01000024.1"/>
</dbReference>
<feature type="region of interest" description="Disordered" evidence="5">
    <location>
        <begin position="1"/>
        <end position="21"/>
    </location>
</feature>
<evidence type="ECO:0000313" key="8">
    <source>
        <dbReference type="Proteomes" id="UP000295096"/>
    </source>
</evidence>
<sequence>MSLFSMRKTPDATPVQRGSGKPFRKQRRVWDEWIGDAQRRERTAYGIAFGSLVLAGFALWDARTEHAKGQFVPYVVRQDALGHVLDARRVDPKRTPTEADLRKILTTWVLDVRSVYVDYAAIQRAMRSAYAHTEGGSQAENAIRAFHQADPPEDQAARWSTFVYQQTAFPRGGDTWQVDWRERRTSRDNSLISDKAYRAVLTVRIVTPSTAEAFAENPEGVFVTQSSWVEVNEGPRFVDQPRTLGPGVNSLPIGANQ</sequence>
<proteinExistence type="predicted"/>
<dbReference type="InterPro" id="IPR007430">
    <property type="entry name" value="VirB8"/>
</dbReference>
<evidence type="ECO:0000256" key="2">
    <source>
        <dbReference type="ARBA" id="ARBA00022692"/>
    </source>
</evidence>
<evidence type="ECO:0000256" key="4">
    <source>
        <dbReference type="ARBA" id="ARBA00023136"/>
    </source>
</evidence>
<name>A0A4R5QFD0_9PROT</name>
<keyword evidence="8" id="KW-1185">Reference proteome</keyword>
<evidence type="ECO:0000256" key="1">
    <source>
        <dbReference type="ARBA" id="ARBA00004167"/>
    </source>
</evidence>
<dbReference type="CDD" id="cd16425">
    <property type="entry name" value="TrbF"/>
    <property type="match status" value="1"/>
</dbReference>